<keyword evidence="3" id="KW-1185">Reference proteome</keyword>
<dbReference type="Proteomes" id="UP001596513">
    <property type="component" value="Unassembled WGS sequence"/>
</dbReference>
<organism evidence="2 3">
    <name type="scientific">Hymenobacter humi</name>
    <dbReference type="NCBI Taxonomy" id="1411620"/>
    <lineage>
        <taxon>Bacteria</taxon>
        <taxon>Pseudomonadati</taxon>
        <taxon>Bacteroidota</taxon>
        <taxon>Cytophagia</taxon>
        <taxon>Cytophagales</taxon>
        <taxon>Hymenobacteraceae</taxon>
        <taxon>Hymenobacter</taxon>
    </lineage>
</organism>
<evidence type="ECO:0000313" key="2">
    <source>
        <dbReference type="EMBL" id="MFC7669386.1"/>
    </source>
</evidence>
<feature type="compositionally biased region" description="Basic and acidic residues" evidence="1">
    <location>
        <begin position="1"/>
        <end position="14"/>
    </location>
</feature>
<gene>
    <name evidence="2" type="ORF">ACFQT0_19990</name>
</gene>
<name>A0ABW2UBC5_9BACT</name>
<dbReference type="RefSeq" id="WP_380204892.1">
    <property type="nucleotide sequence ID" value="NZ_JBHTEK010000001.1"/>
</dbReference>
<comment type="caution">
    <text evidence="2">The sequence shown here is derived from an EMBL/GenBank/DDBJ whole genome shotgun (WGS) entry which is preliminary data.</text>
</comment>
<protein>
    <submittedName>
        <fullName evidence="2">Uncharacterized protein</fullName>
    </submittedName>
</protein>
<evidence type="ECO:0000256" key="1">
    <source>
        <dbReference type="SAM" id="MobiDB-lite"/>
    </source>
</evidence>
<dbReference type="EMBL" id="JBHTEK010000001">
    <property type="protein sequence ID" value="MFC7669386.1"/>
    <property type="molecule type" value="Genomic_DNA"/>
</dbReference>
<accession>A0ABW2UBC5</accession>
<feature type="compositionally biased region" description="Basic residues" evidence="1">
    <location>
        <begin position="22"/>
        <end position="43"/>
    </location>
</feature>
<reference evidence="3" key="1">
    <citation type="journal article" date="2019" name="Int. J. Syst. Evol. Microbiol.">
        <title>The Global Catalogue of Microorganisms (GCM) 10K type strain sequencing project: providing services to taxonomists for standard genome sequencing and annotation.</title>
        <authorList>
            <consortium name="The Broad Institute Genomics Platform"/>
            <consortium name="The Broad Institute Genome Sequencing Center for Infectious Disease"/>
            <person name="Wu L."/>
            <person name="Ma J."/>
        </authorList>
    </citation>
    <scope>NUCLEOTIDE SEQUENCE [LARGE SCALE GENOMIC DNA]</scope>
    <source>
        <strain evidence="3">JCM 19635</strain>
    </source>
</reference>
<proteinExistence type="predicted"/>
<evidence type="ECO:0000313" key="3">
    <source>
        <dbReference type="Proteomes" id="UP001596513"/>
    </source>
</evidence>
<feature type="region of interest" description="Disordered" evidence="1">
    <location>
        <begin position="1"/>
        <end position="49"/>
    </location>
</feature>
<sequence length="49" mass="5758">MEHDDKPEAYDRLIIRTLQPAHPKRQQKAPRRVPHAGKLRHPGRRDAGR</sequence>